<keyword evidence="6" id="KW-0067">ATP-binding</keyword>
<dbReference type="CDD" id="cd03225">
    <property type="entry name" value="ABC_cobalt_CbiO_domain1"/>
    <property type="match status" value="1"/>
</dbReference>
<name>A0A2R6Y2Q7_9BACL</name>
<dbReference type="Gene3D" id="3.40.50.300">
    <property type="entry name" value="P-loop containing nucleotide triphosphate hydrolases"/>
    <property type="match status" value="1"/>
</dbReference>
<dbReference type="GO" id="GO:0005524">
    <property type="term" value="F:ATP binding"/>
    <property type="evidence" value="ECO:0007669"/>
    <property type="project" value="UniProtKB-KW"/>
</dbReference>
<comment type="caution">
    <text evidence="10">The sequence shown here is derived from an EMBL/GenBank/DDBJ whole genome shotgun (WGS) entry which is preliminary data.</text>
</comment>
<dbReference type="InterPro" id="IPR003439">
    <property type="entry name" value="ABC_transporter-like_ATP-bd"/>
</dbReference>
<feature type="domain" description="ABC transporter" evidence="9">
    <location>
        <begin position="3"/>
        <end position="244"/>
    </location>
</feature>
<gene>
    <name evidence="10" type="ORF">BSOLF_2366</name>
</gene>
<evidence type="ECO:0000256" key="5">
    <source>
        <dbReference type="ARBA" id="ARBA00022741"/>
    </source>
</evidence>
<keyword evidence="8" id="KW-0472">Membrane</keyword>
<evidence type="ECO:0000259" key="9">
    <source>
        <dbReference type="PROSITE" id="PS50893"/>
    </source>
</evidence>
<keyword evidence="4" id="KW-1003">Cell membrane</keyword>
<evidence type="ECO:0000256" key="1">
    <source>
        <dbReference type="ARBA" id="ARBA00004202"/>
    </source>
</evidence>
<keyword evidence="7" id="KW-1278">Translocase</keyword>
<dbReference type="InterPro" id="IPR003593">
    <property type="entry name" value="AAA+_ATPase"/>
</dbReference>
<protein>
    <submittedName>
        <fullName evidence="10">ATPase</fullName>
    </submittedName>
</protein>
<dbReference type="PANTHER" id="PTHR43553:SF27">
    <property type="entry name" value="ENERGY-COUPLING FACTOR TRANSPORTER ATP-BINDING PROTEIN ECFA2"/>
    <property type="match status" value="1"/>
</dbReference>
<comment type="similarity">
    <text evidence="2">Belongs to the ABC transporter superfamily.</text>
</comment>
<keyword evidence="5" id="KW-0547">Nucleotide-binding</keyword>
<evidence type="ECO:0000313" key="10">
    <source>
        <dbReference type="EMBL" id="PTQ56964.1"/>
    </source>
</evidence>
<dbReference type="Pfam" id="PF00005">
    <property type="entry name" value="ABC_tran"/>
    <property type="match status" value="1"/>
</dbReference>
<evidence type="ECO:0000256" key="4">
    <source>
        <dbReference type="ARBA" id="ARBA00022475"/>
    </source>
</evidence>
<dbReference type="GO" id="GO:0043190">
    <property type="term" value="C:ATP-binding cassette (ABC) transporter complex"/>
    <property type="evidence" value="ECO:0007669"/>
    <property type="project" value="TreeGrafter"/>
</dbReference>
<dbReference type="Proteomes" id="UP000244338">
    <property type="component" value="Unassembled WGS sequence"/>
</dbReference>
<dbReference type="PROSITE" id="PS50893">
    <property type="entry name" value="ABC_TRANSPORTER_2"/>
    <property type="match status" value="1"/>
</dbReference>
<sequence>MEIVFDAVSYVYGQGTPFAKQALSRVSFSLPSGSAAAIMGVTGSGKSTIGQLAAGLLFPTEGRVMVDGVEIKRKNPHLTGLRRRIGYAFQFPEHQLFEETVRKEVAFALKGRGLSPEEEEERVIRALRSFGLDESYLARAPLFLSGGEKRRVALASIFVTEPELLILDEATAGLDPLGREAILTHLAHWYEERKPTVLYITHDLDEALFLTDTLFVMAGGSLIWHGKVSDFFSAYLFESRMRHRFEDAGLLPTPWLEVLMTLVDCDRRALERLPRNEDELARWIDRHWKPREVRDR</sequence>
<dbReference type="InterPro" id="IPR027417">
    <property type="entry name" value="P-loop_NTPase"/>
</dbReference>
<proteinExistence type="inferred from homology"/>
<dbReference type="InterPro" id="IPR017871">
    <property type="entry name" value="ABC_transporter-like_CS"/>
</dbReference>
<organism evidence="10 11">
    <name type="scientific">Candidatus Carbonibacillus altaicus</name>
    <dbReference type="NCBI Taxonomy" id="2163959"/>
    <lineage>
        <taxon>Bacteria</taxon>
        <taxon>Bacillati</taxon>
        <taxon>Bacillota</taxon>
        <taxon>Bacilli</taxon>
        <taxon>Bacillales</taxon>
        <taxon>Candidatus Carbonibacillus</taxon>
    </lineage>
</organism>
<dbReference type="GO" id="GO:0016887">
    <property type="term" value="F:ATP hydrolysis activity"/>
    <property type="evidence" value="ECO:0007669"/>
    <property type="project" value="InterPro"/>
</dbReference>
<dbReference type="InterPro" id="IPR050095">
    <property type="entry name" value="ECF_ABC_transporter_ATP-bd"/>
</dbReference>
<evidence type="ECO:0000256" key="6">
    <source>
        <dbReference type="ARBA" id="ARBA00022840"/>
    </source>
</evidence>
<comment type="subcellular location">
    <subcellularLocation>
        <location evidence="1">Cell membrane</location>
        <topology evidence="1">Peripheral membrane protein</topology>
    </subcellularLocation>
</comment>
<dbReference type="InterPro" id="IPR015856">
    <property type="entry name" value="ABC_transpr_CbiO/EcfA_su"/>
</dbReference>
<accession>A0A2R6Y2Q7</accession>
<dbReference type="SMART" id="SM00382">
    <property type="entry name" value="AAA"/>
    <property type="match status" value="1"/>
</dbReference>
<dbReference type="PROSITE" id="PS00211">
    <property type="entry name" value="ABC_TRANSPORTER_1"/>
    <property type="match status" value="1"/>
</dbReference>
<reference evidence="11" key="1">
    <citation type="journal article" date="2018" name="Sci. Rep.">
        <title>Lignite coal burning seam in the remote Altai Mountains harbors a hydrogen-driven thermophilic microbial community.</title>
        <authorList>
            <person name="Kadnikov V.V."/>
            <person name="Mardanov A.V."/>
            <person name="Ivasenko D.A."/>
            <person name="Antsiferov D.V."/>
            <person name="Beletsky A.V."/>
            <person name="Karnachuk O.V."/>
            <person name="Ravin N.V."/>
        </authorList>
    </citation>
    <scope>NUCLEOTIDE SEQUENCE [LARGE SCALE GENOMIC DNA]</scope>
</reference>
<evidence type="ECO:0000313" key="11">
    <source>
        <dbReference type="Proteomes" id="UP000244338"/>
    </source>
</evidence>
<dbReference type="AlphaFoldDB" id="A0A2R6Y2Q7"/>
<dbReference type="PANTHER" id="PTHR43553">
    <property type="entry name" value="HEAVY METAL TRANSPORTER"/>
    <property type="match status" value="1"/>
</dbReference>
<dbReference type="GO" id="GO:0042626">
    <property type="term" value="F:ATPase-coupled transmembrane transporter activity"/>
    <property type="evidence" value="ECO:0007669"/>
    <property type="project" value="TreeGrafter"/>
</dbReference>
<keyword evidence="3" id="KW-0813">Transport</keyword>
<evidence type="ECO:0000256" key="7">
    <source>
        <dbReference type="ARBA" id="ARBA00022967"/>
    </source>
</evidence>
<evidence type="ECO:0000256" key="3">
    <source>
        <dbReference type="ARBA" id="ARBA00022448"/>
    </source>
</evidence>
<evidence type="ECO:0000256" key="2">
    <source>
        <dbReference type="ARBA" id="ARBA00005417"/>
    </source>
</evidence>
<dbReference type="SUPFAM" id="SSF52540">
    <property type="entry name" value="P-loop containing nucleoside triphosphate hydrolases"/>
    <property type="match status" value="1"/>
</dbReference>
<evidence type="ECO:0000256" key="8">
    <source>
        <dbReference type="ARBA" id="ARBA00023136"/>
    </source>
</evidence>
<dbReference type="EMBL" id="PEBX01000015">
    <property type="protein sequence ID" value="PTQ56964.1"/>
    <property type="molecule type" value="Genomic_DNA"/>
</dbReference>